<protein>
    <submittedName>
        <fullName evidence="1">DUF1801 domain-containing protein</fullName>
    </submittedName>
</protein>
<organism evidence="1 2">
    <name type="scientific">Eiseniibacteriota bacterium</name>
    <dbReference type="NCBI Taxonomy" id="2212470"/>
    <lineage>
        <taxon>Bacteria</taxon>
        <taxon>Candidatus Eiseniibacteriota</taxon>
    </lineage>
</organism>
<comment type="caution">
    <text evidence="1">The sequence shown here is derived from an EMBL/GenBank/DDBJ whole genome shotgun (WGS) entry which is preliminary data.</text>
</comment>
<reference evidence="1 2" key="1">
    <citation type="submission" date="2020-04" db="EMBL/GenBank/DDBJ databases">
        <title>Metagenomic profiling of ammonia- and methane-oxidizing microorganisms in a Dutch drinking water treatment plant.</title>
        <authorList>
            <person name="Poghosyan L."/>
            <person name="Leucker S."/>
        </authorList>
    </citation>
    <scope>NUCLEOTIDE SEQUENCE [LARGE SCALE GENOMIC DNA]</scope>
    <source>
        <strain evidence="1">S-RSF-IL-03</strain>
    </source>
</reference>
<accession>A0A849SHD8</accession>
<name>A0A849SHD8_UNCEI</name>
<gene>
    <name evidence="1" type="ORF">HOP12_02250</name>
</gene>
<proteinExistence type="predicted"/>
<evidence type="ECO:0000313" key="1">
    <source>
        <dbReference type="EMBL" id="NOT32973.1"/>
    </source>
</evidence>
<dbReference type="AlphaFoldDB" id="A0A849SHD8"/>
<dbReference type="Proteomes" id="UP000580839">
    <property type="component" value="Unassembled WGS sequence"/>
</dbReference>
<sequence length="144" mass="15794">MPEPKTKKTTASVQAFLKKAAKGDRYDACQFLLETFEQATNDKAAMWGPAIVGVGAETMTYANGDQRDWPIGGFSPRAQNIVLYGMQASPRHATLMKKIGKATMRGGCMYIKSLEGVDQQVLAEMITTAMAAKVQRYPSKARKK</sequence>
<dbReference type="EMBL" id="JABFRW010000023">
    <property type="protein sequence ID" value="NOT32973.1"/>
    <property type="molecule type" value="Genomic_DNA"/>
</dbReference>
<evidence type="ECO:0000313" key="2">
    <source>
        <dbReference type="Proteomes" id="UP000580839"/>
    </source>
</evidence>